<reference evidence="2" key="1">
    <citation type="submission" date="2022-11" db="UniProtKB">
        <authorList>
            <consortium name="WormBaseParasite"/>
        </authorList>
    </citation>
    <scope>IDENTIFICATION</scope>
</reference>
<organism evidence="1 2">
    <name type="scientific">Romanomermis culicivorax</name>
    <name type="common">Nematode worm</name>
    <dbReference type="NCBI Taxonomy" id="13658"/>
    <lineage>
        <taxon>Eukaryota</taxon>
        <taxon>Metazoa</taxon>
        <taxon>Ecdysozoa</taxon>
        <taxon>Nematoda</taxon>
        <taxon>Enoplea</taxon>
        <taxon>Dorylaimia</taxon>
        <taxon>Mermithida</taxon>
        <taxon>Mermithoidea</taxon>
        <taxon>Mermithidae</taxon>
        <taxon>Romanomermis</taxon>
    </lineage>
</organism>
<evidence type="ECO:0000313" key="2">
    <source>
        <dbReference type="WBParaSite" id="nRc.2.0.1.t45316-RA"/>
    </source>
</evidence>
<dbReference type="Proteomes" id="UP000887565">
    <property type="component" value="Unplaced"/>
</dbReference>
<dbReference type="WBParaSite" id="nRc.2.0.1.t45316-RA">
    <property type="protein sequence ID" value="nRc.2.0.1.t45316-RA"/>
    <property type="gene ID" value="nRc.2.0.1.g45316"/>
</dbReference>
<accession>A0A915L3J6</accession>
<dbReference type="AlphaFoldDB" id="A0A915L3J6"/>
<proteinExistence type="predicted"/>
<keyword evidence="1" id="KW-1185">Reference proteome</keyword>
<evidence type="ECO:0000313" key="1">
    <source>
        <dbReference type="Proteomes" id="UP000887565"/>
    </source>
</evidence>
<name>A0A915L3J6_ROMCU</name>
<sequence>MSDSRNDVAGLLKNCKVAGNLSSVRNWMPKRAYIPTQSSAPSKETTMVCLPWTRENNAVQSSGVAAKVSKMNMVPLGNSGWKIRLLRAEERNKNKMVKE</sequence>
<protein>
    <submittedName>
        <fullName evidence="2">Uncharacterized protein</fullName>
    </submittedName>
</protein>